<evidence type="ECO:0000256" key="3">
    <source>
        <dbReference type="ARBA" id="ARBA00038401"/>
    </source>
</evidence>
<gene>
    <name evidence="4" type="ORF">RJ641_008397</name>
</gene>
<protein>
    <recommendedName>
        <fullName evidence="6">ARM repeat superfamily protein</fullName>
    </recommendedName>
</protein>
<name>A0AAN8V1A5_9MAGN</name>
<evidence type="ECO:0000313" key="4">
    <source>
        <dbReference type="EMBL" id="KAK6926678.1"/>
    </source>
</evidence>
<dbReference type="AlphaFoldDB" id="A0AAN8V1A5"/>
<dbReference type="PANTHER" id="PTHR23424:SF23">
    <property type="entry name" value="PROTEIN SAAL1"/>
    <property type="match status" value="1"/>
</dbReference>
<evidence type="ECO:0000256" key="2">
    <source>
        <dbReference type="ARBA" id="ARBA00023242"/>
    </source>
</evidence>
<evidence type="ECO:0008006" key="6">
    <source>
        <dbReference type="Google" id="ProtNLM"/>
    </source>
</evidence>
<organism evidence="4 5">
    <name type="scientific">Dillenia turbinata</name>
    <dbReference type="NCBI Taxonomy" id="194707"/>
    <lineage>
        <taxon>Eukaryota</taxon>
        <taxon>Viridiplantae</taxon>
        <taxon>Streptophyta</taxon>
        <taxon>Embryophyta</taxon>
        <taxon>Tracheophyta</taxon>
        <taxon>Spermatophyta</taxon>
        <taxon>Magnoliopsida</taxon>
        <taxon>eudicotyledons</taxon>
        <taxon>Gunneridae</taxon>
        <taxon>Pentapetalae</taxon>
        <taxon>Dilleniales</taxon>
        <taxon>Dilleniaceae</taxon>
        <taxon>Dillenia</taxon>
    </lineage>
</organism>
<dbReference type="GO" id="GO:0005634">
    <property type="term" value="C:nucleus"/>
    <property type="evidence" value="ECO:0007669"/>
    <property type="project" value="UniProtKB-SubCell"/>
</dbReference>
<dbReference type="EMBL" id="JBAMMX010000015">
    <property type="protein sequence ID" value="KAK6926678.1"/>
    <property type="molecule type" value="Genomic_DNA"/>
</dbReference>
<keyword evidence="2" id="KW-0539">Nucleus</keyword>
<proteinExistence type="inferred from homology"/>
<reference evidence="4 5" key="1">
    <citation type="submission" date="2023-12" db="EMBL/GenBank/DDBJ databases">
        <title>A high-quality genome assembly for Dillenia turbinata (Dilleniales).</title>
        <authorList>
            <person name="Chanderbali A."/>
        </authorList>
    </citation>
    <scope>NUCLEOTIDE SEQUENCE [LARGE SCALE GENOMIC DNA]</scope>
    <source>
        <strain evidence="4">LSX21</strain>
        <tissue evidence="4">Leaf</tissue>
    </source>
</reference>
<evidence type="ECO:0000313" key="5">
    <source>
        <dbReference type="Proteomes" id="UP001370490"/>
    </source>
</evidence>
<accession>A0AAN8V1A5</accession>
<keyword evidence="5" id="KW-1185">Reference proteome</keyword>
<comment type="caution">
    <text evidence="4">The sequence shown here is derived from an EMBL/GenBank/DDBJ whole genome shotgun (WGS) entry which is preliminary data.</text>
</comment>
<dbReference type="Proteomes" id="UP001370490">
    <property type="component" value="Unassembled WGS sequence"/>
</dbReference>
<dbReference type="InterPro" id="IPR052464">
    <property type="entry name" value="Synovial_Prolif_Regulator"/>
</dbReference>
<sequence length="342" mass="38410">MGFLVKEEKMRNPRRGMSEGEKAWEECGCILWDLAANKDHAEFMVQNLVLEVLLKPYVFVQEISLGILGNLACHEVPRKLIASTNGLIGIIVDQLFIDDTPCPSEPCRLPVGILLVFDTILLVQYIFKSMSAALFLAILDNQQEVMSILLPTLMKLGLPKLLISLLESEISKLKCLLKLKLFSLLMVIQKVCSNKELLHLIHDLIELSDDDELLWWEEISCVTAAVRTANIMTDAPEVASEITSKVWTLEPYWKDSPSSSRKLSPSSLCQYVLVLVSKSDIPEEDLLDRQVVDTNKEHESLTSTVQGMNARTMAKSWWASMTSRYHIASLSGNAERSTILCT</sequence>
<comment type="similarity">
    <text evidence="3">Belongs to the SAAL1 family.</text>
</comment>
<comment type="subcellular location">
    <subcellularLocation>
        <location evidence="1">Nucleus</location>
    </subcellularLocation>
</comment>
<dbReference type="PANTHER" id="PTHR23424">
    <property type="entry name" value="SERUM AMYLOID A"/>
    <property type="match status" value="1"/>
</dbReference>
<evidence type="ECO:0000256" key="1">
    <source>
        <dbReference type="ARBA" id="ARBA00004123"/>
    </source>
</evidence>